<feature type="transmembrane region" description="Helical" evidence="7">
    <location>
        <begin position="90"/>
        <end position="110"/>
    </location>
</feature>
<dbReference type="OrthoDB" id="9778229at2"/>
<feature type="transmembrane region" description="Helical" evidence="7">
    <location>
        <begin position="329"/>
        <end position="352"/>
    </location>
</feature>
<evidence type="ECO:0000313" key="10">
    <source>
        <dbReference type="Proteomes" id="UP000004263"/>
    </source>
</evidence>
<feature type="transmembrane region" description="Helical" evidence="7">
    <location>
        <begin position="36"/>
        <end position="55"/>
    </location>
</feature>
<dbReference type="PANTHER" id="PTHR43021">
    <property type="entry name" value="NA(+)/H(+) ANTIPORTER-RELATED"/>
    <property type="match status" value="1"/>
</dbReference>
<feature type="transmembrane region" description="Helical" evidence="7">
    <location>
        <begin position="150"/>
        <end position="173"/>
    </location>
</feature>
<organism evidence="9 10">
    <name type="scientific">Bermanella marisrubri</name>
    <dbReference type="NCBI Taxonomy" id="207949"/>
    <lineage>
        <taxon>Bacteria</taxon>
        <taxon>Pseudomonadati</taxon>
        <taxon>Pseudomonadota</taxon>
        <taxon>Gammaproteobacteria</taxon>
        <taxon>Oceanospirillales</taxon>
        <taxon>Oceanospirillaceae</taxon>
        <taxon>Bermanella</taxon>
    </lineage>
</organism>
<dbReference type="GO" id="GO:1902600">
    <property type="term" value="P:proton transmembrane transport"/>
    <property type="evidence" value="ECO:0007669"/>
    <property type="project" value="InterPro"/>
</dbReference>
<protein>
    <recommendedName>
        <fullName evidence="8">Cation/H+ exchanger transmembrane domain-containing protein</fullName>
    </recommendedName>
</protein>
<dbReference type="GO" id="GO:0016020">
    <property type="term" value="C:membrane"/>
    <property type="evidence" value="ECO:0007669"/>
    <property type="project" value="UniProtKB-SubCell"/>
</dbReference>
<comment type="subcellular location">
    <subcellularLocation>
        <location evidence="1">Membrane</location>
        <topology evidence="1">Multi-pass membrane protein</topology>
    </subcellularLocation>
</comment>
<reference evidence="9 10" key="1">
    <citation type="submission" date="2006-03" db="EMBL/GenBank/DDBJ databases">
        <authorList>
            <person name="Pinhassi J."/>
            <person name="Pedros-Alio C."/>
            <person name="Ferriera S."/>
            <person name="Johnson J."/>
            <person name="Kravitz S."/>
            <person name="Halpern A."/>
            <person name="Remington K."/>
            <person name="Beeson K."/>
            <person name="Tran B."/>
            <person name="Rogers Y.-H."/>
            <person name="Friedman R."/>
            <person name="Venter J.C."/>
        </authorList>
    </citation>
    <scope>NUCLEOTIDE SEQUENCE [LARGE SCALE GENOMIC DNA]</scope>
    <source>
        <strain evidence="9 10">RED65</strain>
    </source>
</reference>
<evidence type="ECO:0000256" key="1">
    <source>
        <dbReference type="ARBA" id="ARBA00004141"/>
    </source>
</evidence>
<dbReference type="HOGENOM" id="CLU_031031_2_1_6"/>
<feature type="transmembrane region" description="Helical" evidence="7">
    <location>
        <begin position="358"/>
        <end position="382"/>
    </location>
</feature>
<keyword evidence="10" id="KW-1185">Reference proteome</keyword>
<dbReference type="STRING" id="207949.RED65_15823"/>
<proteinExistence type="predicted"/>
<accession>Q1N242</accession>
<keyword evidence="5" id="KW-0406">Ion transport</keyword>
<evidence type="ECO:0000256" key="5">
    <source>
        <dbReference type="ARBA" id="ARBA00023065"/>
    </source>
</evidence>
<keyword evidence="2" id="KW-0050">Antiport</keyword>
<evidence type="ECO:0000256" key="4">
    <source>
        <dbReference type="ARBA" id="ARBA00022989"/>
    </source>
</evidence>
<feature type="transmembrane region" description="Helical" evidence="7">
    <location>
        <begin position="224"/>
        <end position="254"/>
    </location>
</feature>
<keyword evidence="3 7" id="KW-0812">Transmembrane</keyword>
<evidence type="ECO:0000259" key="8">
    <source>
        <dbReference type="Pfam" id="PF00999"/>
    </source>
</evidence>
<sequence length="387" mass="40652">MVSSDSFVLTIGGILLIGLITSTIAKRTVLPRITLLLLFGILIGPEALNLIPHLFTSHFDLIADMTLLMVGFLIGSKLTKEHLQETASQVLAISIIAALATTLIVALGLYACGVSVQLSIILGCIAAATAPAAILDLVMENGPESRFGRLLIAIVALDDVWALLLFAIGLAIVSGMQNGTLEWTSLLHAGREIGGALVVGLLIGLPAAYLTGRINPGEPGITEALGVVFVCGGIAIFFGFSHLIATMVMGAVIANLAKHHDYPFHAIENIEWPFMVTFFVLAGASLELSTLQNIGAIGLLYIGLRAFGKYSGAWLAGKLSHAPQATQNWMGLALLPQAGVAIGMALVASNALPEQRQLLLSLVISTTVIFELIGPVLTQIAIRKGQN</sequence>
<dbReference type="InterPro" id="IPR038770">
    <property type="entry name" value="Na+/solute_symporter_sf"/>
</dbReference>
<comment type="caution">
    <text evidence="9">The sequence shown here is derived from an EMBL/GenBank/DDBJ whole genome shotgun (WGS) entry which is preliminary data.</text>
</comment>
<keyword evidence="4 7" id="KW-1133">Transmembrane helix</keyword>
<dbReference type="Proteomes" id="UP000004263">
    <property type="component" value="Unassembled WGS sequence"/>
</dbReference>
<dbReference type="InterPro" id="IPR006153">
    <property type="entry name" value="Cation/H_exchanger_TM"/>
</dbReference>
<dbReference type="RefSeq" id="WP_007018373.1">
    <property type="nucleotide sequence ID" value="NZ_CH724116.1"/>
</dbReference>
<evidence type="ECO:0000256" key="3">
    <source>
        <dbReference type="ARBA" id="ARBA00022692"/>
    </source>
</evidence>
<evidence type="ECO:0000256" key="2">
    <source>
        <dbReference type="ARBA" id="ARBA00022449"/>
    </source>
</evidence>
<feature type="transmembrane region" description="Helical" evidence="7">
    <location>
        <begin position="61"/>
        <end position="78"/>
    </location>
</feature>
<keyword evidence="2" id="KW-0813">Transport</keyword>
<evidence type="ECO:0000256" key="6">
    <source>
        <dbReference type="ARBA" id="ARBA00023136"/>
    </source>
</evidence>
<feature type="transmembrane region" description="Helical" evidence="7">
    <location>
        <begin position="6"/>
        <end position="24"/>
    </location>
</feature>
<feature type="transmembrane region" description="Helical" evidence="7">
    <location>
        <begin position="116"/>
        <end position="138"/>
    </location>
</feature>
<feature type="transmembrane region" description="Helical" evidence="7">
    <location>
        <begin position="193"/>
        <end position="212"/>
    </location>
</feature>
<dbReference type="GO" id="GO:0015297">
    <property type="term" value="F:antiporter activity"/>
    <property type="evidence" value="ECO:0007669"/>
    <property type="project" value="UniProtKB-KW"/>
</dbReference>
<name>Q1N242_9GAMM</name>
<evidence type="ECO:0000313" key="9">
    <source>
        <dbReference type="EMBL" id="EAT12322.1"/>
    </source>
</evidence>
<dbReference type="PANTHER" id="PTHR43021:SF2">
    <property type="entry name" value="CATION_H+ EXCHANGER DOMAIN-CONTAINING PROTEIN"/>
    <property type="match status" value="1"/>
</dbReference>
<evidence type="ECO:0000256" key="7">
    <source>
        <dbReference type="SAM" id="Phobius"/>
    </source>
</evidence>
<keyword evidence="6 7" id="KW-0472">Membrane</keyword>
<gene>
    <name evidence="9" type="ORF">RED65_15823</name>
</gene>
<dbReference type="AlphaFoldDB" id="Q1N242"/>
<dbReference type="Pfam" id="PF00999">
    <property type="entry name" value="Na_H_Exchanger"/>
    <property type="match status" value="1"/>
</dbReference>
<dbReference type="Gene3D" id="1.20.1530.20">
    <property type="match status" value="1"/>
</dbReference>
<feature type="domain" description="Cation/H+ exchanger transmembrane" evidence="8">
    <location>
        <begin position="16"/>
        <end position="377"/>
    </location>
</feature>
<dbReference type="EMBL" id="AAQH01000008">
    <property type="protein sequence ID" value="EAT12322.1"/>
    <property type="molecule type" value="Genomic_DNA"/>
</dbReference>
<feature type="transmembrane region" description="Helical" evidence="7">
    <location>
        <begin position="274"/>
        <end position="302"/>
    </location>
</feature>